<feature type="signal peptide" evidence="1">
    <location>
        <begin position="1"/>
        <end position="17"/>
    </location>
</feature>
<evidence type="ECO:0000256" key="1">
    <source>
        <dbReference type="SAM" id="SignalP"/>
    </source>
</evidence>
<name>A0A8B6FXT3_MYTGA</name>
<organism evidence="2 3">
    <name type="scientific">Mytilus galloprovincialis</name>
    <name type="common">Mediterranean mussel</name>
    <dbReference type="NCBI Taxonomy" id="29158"/>
    <lineage>
        <taxon>Eukaryota</taxon>
        <taxon>Metazoa</taxon>
        <taxon>Spiralia</taxon>
        <taxon>Lophotrochozoa</taxon>
        <taxon>Mollusca</taxon>
        <taxon>Bivalvia</taxon>
        <taxon>Autobranchia</taxon>
        <taxon>Pteriomorphia</taxon>
        <taxon>Mytilida</taxon>
        <taxon>Mytiloidea</taxon>
        <taxon>Mytilidae</taxon>
        <taxon>Mytilinae</taxon>
        <taxon>Mytilus</taxon>
    </lineage>
</organism>
<dbReference type="Proteomes" id="UP000596742">
    <property type="component" value="Unassembled WGS sequence"/>
</dbReference>
<sequence length="212" mass="24163">LLLLYILVHIKCRYQLATVTQMPRIHGNTPNSIQRLAEVDCLIISQQYNGPKVLPAEEYKINIGVDNKITLTSSNEGNEKRQEVNIVDDKGNILLECNRVNGKCFRSILNVYNQSGFKLGYVRKRLWKCKNEYEICTANQNLLFLLKFETNTSEFVINITNYDGQHVIATVEPLTGRYDVRDFTLICELGADSNLAEDSYSLCCYVLLRGGI</sequence>
<evidence type="ECO:0000313" key="2">
    <source>
        <dbReference type="EMBL" id="VDI54661.1"/>
    </source>
</evidence>
<feature type="non-terminal residue" evidence="2">
    <location>
        <position position="1"/>
    </location>
</feature>
<proteinExistence type="predicted"/>
<comment type="caution">
    <text evidence="2">The sequence shown here is derived from an EMBL/GenBank/DDBJ whole genome shotgun (WGS) entry which is preliminary data.</text>
</comment>
<feature type="chain" id="PRO_5032900514" evidence="1">
    <location>
        <begin position="18"/>
        <end position="212"/>
    </location>
</feature>
<reference evidence="2" key="1">
    <citation type="submission" date="2018-11" db="EMBL/GenBank/DDBJ databases">
        <authorList>
            <person name="Alioto T."/>
            <person name="Alioto T."/>
        </authorList>
    </citation>
    <scope>NUCLEOTIDE SEQUENCE</scope>
</reference>
<keyword evidence="1" id="KW-0732">Signal</keyword>
<accession>A0A8B6FXT3</accession>
<protein>
    <submittedName>
        <fullName evidence="2">Uncharacterized protein</fullName>
    </submittedName>
</protein>
<dbReference type="OrthoDB" id="10359736at2759"/>
<evidence type="ECO:0000313" key="3">
    <source>
        <dbReference type="Proteomes" id="UP000596742"/>
    </source>
</evidence>
<keyword evidence="3" id="KW-1185">Reference proteome</keyword>
<gene>
    <name evidence="2" type="ORF">MGAL_10B012635</name>
</gene>
<dbReference type="AlphaFoldDB" id="A0A8B6FXT3"/>
<dbReference type="EMBL" id="UYJE01007422">
    <property type="protein sequence ID" value="VDI54661.1"/>
    <property type="molecule type" value="Genomic_DNA"/>
</dbReference>